<evidence type="ECO:0000313" key="2">
    <source>
        <dbReference type="EMBL" id="KAF7366805.1"/>
    </source>
</evidence>
<keyword evidence="3" id="KW-1185">Reference proteome</keyword>
<gene>
    <name evidence="2" type="ORF">MSAN_00938800</name>
</gene>
<dbReference type="PANTHER" id="PTHR38695">
    <property type="entry name" value="AMINO ACID PERMEASE_ SLC12A DOMAIN-CONTAINING PROTEIN"/>
    <property type="match status" value="1"/>
</dbReference>
<evidence type="ECO:0000313" key="3">
    <source>
        <dbReference type="Proteomes" id="UP000623467"/>
    </source>
</evidence>
<feature type="domain" description="Luciferase" evidence="1">
    <location>
        <begin position="162"/>
        <end position="233"/>
    </location>
</feature>
<dbReference type="AlphaFoldDB" id="A0A8H7DA12"/>
<dbReference type="InterPro" id="IPR048273">
    <property type="entry name" value="Luciferase"/>
</dbReference>
<dbReference type="Pfam" id="PF17648">
    <property type="entry name" value="Luciferase"/>
    <property type="match status" value="1"/>
</dbReference>
<dbReference type="InterPro" id="IPR040841">
    <property type="entry name" value="Luciferase_dom"/>
</dbReference>
<comment type="caution">
    <text evidence="2">The sequence shown here is derived from an EMBL/GenBank/DDBJ whole genome shotgun (WGS) entry which is preliminary data.</text>
</comment>
<accession>A0A8H7DA12</accession>
<dbReference type="EMBL" id="JACAZH010000006">
    <property type="protein sequence ID" value="KAF7366805.1"/>
    <property type="molecule type" value="Genomic_DNA"/>
</dbReference>
<dbReference type="OrthoDB" id="5358398at2759"/>
<protein>
    <recommendedName>
        <fullName evidence="1">Luciferase domain-containing protein</fullName>
    </recommendedName>
</protein>
<organism evidence="2 3">
    <name type="scientific">Mycena sanguinolenta</name>
    <dbReference type="NCBI Taxonomy" id="230812"/>
    <lineage>
        <taxon>Eukaryota</taxon>
        <taxon>Fungi</taxon>
        <taxon>Dikarya</taxon>
        <taxon>Basidiomycota</taxon>
        <taxon>Agaricomycotina</taxon>
        <taxon>Agaricomycetes</taxon>
        <taxon>Agaricomycetidae</taxon>
        <taxon>Agaricales</taxon>
        <taxon>Marasmiineae</taxon>
        <taxon>Mycenaceae</taxon>
        <taxon>Mycena</taxon>
    </lineage>
</organism>
<evidence type="ECO:0000259" key="1">
    <source>
        <dbReference type="Pfam" id="PF17648"/>
    </source>
</evidence>
<dbReference type="PANTHER" id="PTHR38695:SF1">
    <property type="entry name" value="AMINO ACID PERMEASE_ SLC12A DOMAIN-CONTAINING PROTEIN"/>
    <property type="match status" value="1"/>
</dbReference>
<reference evidence="2" key="1">
    <citation type="submission" date="2020-05" db="EMBL/GenBank/DDBJ databases">
        <title>Mycena genomes resolve the evolution of fungal bioluminescence.</title>
        <authorList>
            <person name="Tsai I.J."/>
        </authorList>
    </citation>
    <scope>NUCLEOTIDE SEQUENCE</scope>
    <source>
        <strain evidence="2">160909Yilan</strain>
    </source>
</reference>
<sequence>MSLSKIDMLLHRHPRAVMIAGLAAVGVPWLVNNYRQFRALGQTRLSGPFGYLIALTLTAFSRETVSTAEYDKAATQERWLETPVERRGTRPLMGWPCVPQRQTNRLPSDEIAKRLDAIFEKHAAANPTLVETIVSPHERNIPAMVIHPDIPSPHKEAVQGLGEIGHIHPIDHSMHVILSPVDSKTAIDLGWAERHPLGGVSRFSVPNSYDCGQHFMTRDEEELDVVERILVASIGYMTGSRSVA</sequence>
<proteinExistence type="predicted"/>
<name>A0A8H7DA12_9AGAR</name>
<dbReference type="Proteomes" id="UP000623467">
    <property type="component" value="Unassembled WGS sequence"/>
</dbReference>